<keyword evidence="2 6" id="KW-0349">Heme</keyword>
<evidence type="ECO:0000313" key="10">
    <source>
        <dbReference type="Proteomes" id="UP001207930"/>
    </source>
</evidence>
<evidence type="ECO:0000259" key="8">
    <source>
        <dbReference type="PROSITE" id="PS51007"/>
    </source>
</evidence>
<dbReference type="Gene3D" id="2.120.10.30">
    <property type="entry name" value="TolB, C-terminal domain"/>
    <property type="match status" value="1"/>
</dbReference>
<feature type="domain" description="Cytochrome c" evidence="8">
    <location>
        <begin position="580"/>
        <end position="673"/>
    </location>
</feature>
<dbReference type="PRINTS" id="PR00606">
    <property type="entry name" value="CYTCHROMECID"/>
</dbReference>
<feature type="chain" id="PRO_5047294108" evidence="7">
    <location>
        <begin position="21"/>
        <end position="721"/>
    </location>
</feature>
<sequence length="721" mass="77444">MRPAVSLSLALLASVPSASAADIESTFFAENLRDPMELAVAPDGDIFVVEREGRILRVRPSTGGVFVIGEIAVTALRETDKDTPWAREDGLMGLTLDPKFAENHRLYLYYSHPEKMLNRLSRFELKSGVLDPASEKVLLDVASDRRDRVCHHGGSLAFGPDGLLYLSTGDNTNPFESDGVAPIDDRDGRDHANAMRSAGNTNDLRGKILRIRPTEDGYEIPQGNLFPPGTDKTRPEIYVMGCRNPFRISIDPKTNVLYWGEVGPDASNPGPKGPQGHDEVNQAKKAGNFGWPFVIADNKPYPIVDFTTGKPGAMTDPAAPKNPGKHNTGLVDLPPAQKAFIWYPYGDSPEFPVMGSGGRNAMAGPVFYHDPGRKYNLLGKEDDHTLLTYDWMRSKIWKAKLGEGEKLEKLEPLIDGLKHPMDLEAAADGTLWLLEYGTDWYFNRDGRIRRLRPADGNKPPVVTVKADGPVFHATASDPDGDEVTIDWWLTEGAGETRLGGGPSISPSRPGTELRAVATDAKGAVSVARIPLVAEQSLPALEFDLTAKPDKLGFGEELAFSVKGAGDPAKLVVRARYIPPTGHDAGGPQFTSEIEKLVTAKLCLACHQVDKPSVGPAYLDVAMKYRGESDAAAKLQGKLKTGGGGVWGEVPMPPQIAVNDAEGETLVRAILGLAEGMAETRGTAQGKLALAPAPANAAAGGAWEITAEAPGHTAARIRVAAK</sequence>
<keyword evidence="10" id="KW-1185">Reference proteome</keyword>
<feature type="signal peptide" evidence="7">
    <location>
        <begin position="1"/>
        <end position="20"/>
    </location>
</feature>
<keyword evidence="1" id="KW-0813">Transport</keyword>
<dbReference type="SUPFAM" id="SSF46626">
    <property type="entry name" value="Cytochrome c"/>
    <property type="match status" value="1"/>
</dbReference>
<evidence type="ECO:0000256" key="3">
    <source>
        <dbReference type="ARBA" id="ARBA00022723"/>
    </source>
</evidence>
<comment type="caution">
    <text evidence="9">The sequence shown here is derived from an EMBL/GenBank/DDBJ whole genome shotgun (WGS) entry which is preliminary data.</text>
</comment>
<dbReference type="RefSeq" id="WP_264501351.1">
    <property type="nucleotide sequence ID" value="NZ_JAPDDS010000005.1"/>
</dbReference>
<protein>
    <submittedName>
        <fullName evidence="9">PQQ-dependent sugar dehydrogenase</fullName>
    </submittedName>
</protein>
<dbReference type="InterPro" id="IPR012938">
    <property type="entry name" value="Glc/Sorbosone_DH"/>
</dbReference>
<keyword evidence="5 6" id="KW-0408">Iron</keyword>
<dbReference type="Proteomes" id="UP001207930">
    <property type="component" value="Unassembled WGS sequence"/>
</dbReference>
<dbReference type="PANTHER" id="PTHR19328">
    <property type="entry name" value="HEDGEHOG-INTERACTING PROTEIN"/>
    <property type="match status" value="1"/>
</dbReference>
<dbReference type="SUPFAM" id="SSF50952">
    <property type="entry name" value="Soluble quinoprotein glucose dehydrogenase"/>
    <property type="match status" value="1"/>
</dbReference>
<dbReference type="Pfam" id="PF07995">
    <property type="entry name" value="GSDH"/>
    <property type="match status" value="1"/>
</dbReference>
<dbReference type="InterPro" id="IPR036909">
    <property type="entry name" value="Cyt_c-like_dom_sf"/>
</dbReference>
<dbReference type="InterPro" id="IPR009056">
    <property type="entry name" value="Cyt_c-like_dom"/>
</dbReference>
<dbReference type="InterPro" id="IPR002324">
    <property type="entry name" value="Cyt_c_ID"/>
</dbReference>
<evidence type="ECO:0000256" key="4">
    <source>
        <dbReference type="ARBA" id="ARBA00022982"/>
    </source>
</evidence>
<dbReference type="PROSITE" id="PS51007">
    <property type="entry name" value="CYTC"/>
    <property type="match status" value="1"/>
</dbReference>
<dbReference type="EMBL" id="JAPDDS010000005">
    <property type="protein sequence ID" value="MCW1885396.1"/>
    <property type="molecule type" value="Genomic_DNA"/>
</dbReference>
<dbReference type="PANTHER" id="PTHR19328:SF13">
    <property type="entry name" value="HIPL1 PROTEIN"/>
    <property type="match status" value="1"/>
</dbReference>
<dbReference type="InterPro" id="IPR011042">
    <property type="entry name" value="6-blade_b-propeller_TolB-like"/>
</dbReference>
<gene>
    <name evidence="9" type="ORF">OKA04_11710</name>
</gene>
<accession>A0ABT3FQ90</accession>
<evidence type="ECO:0000256" key="7">
    <source>
        <dbReference type="SAM" id="SignalP"/>
    </source>
</evidence>
<keyword evidence="4" id="KW-0249">Electron transport</keyword>
<proteinExistence type="predicted"/>
<evidence type="ECO:0000313" key="9">
    <source>
        <dbReference type="EMBL" id="MCW1885396.1"/>
    </source>
</evidence>
<dbReference type="Gene3D" id="1.10.760.10">
    <property type="entry name" value="Cytochrome c-like domain"/>
    <property type="match status" value="1"/>
</dbReference>
<dbReference type="InterPro" id="IPR011041">
    <property type="entry name" value="Quinoprot_gluc/sorb_DH_b-prop"/>
</dbReference>
<keyword evidence="7" id="KW-0732">Signal</keyword>
<reference evidence="9 10" key="1">
    <citation type="submission" date="2022-10" db="EMBL/GenBank/DDBJ databases">
        <title>Luteolibacter flavescens strain MCCC 1K03193, whole genome shotgun sequencing project.</title>
        <authorList>
            <person name="Zhao G."/>
            <person name="Shen L."/>
        </authorList>
    </citation>
    <scope>NUCLEOTIDE SEQUENCE [LARGE SCALE GENOMIC DNA]</scope>
    <source>
        <strain evidence="9 10">MCCC 1K03193</strain>
    </source>
</reference>
<organism evidence="9 10">
    <name type="scientific">Luteolibacter flavescens</name>
    <dbReference type="NCBI Taxonomy" id="1859460"/>
    <lineage>
        <taxon>Bacteria</taxon>
        <taxon>Pseudomonadati</taxon>
        <taxon>Verrucomicrobiota</taxon>
        <taxon>Verrucomicrobiia</taxon>
        <taxon>Verrucomicrobiales</taxon>
        <taxon>Verrucomicrobiaceae</taxon>
        <taxon>Luteolibacter</taxon>
    </lineage>
</organism>
<evidence type="ECO:0000256" key="2">
    <source>
        <dbReference type="ARBA" id="ARBA00022617"/>
    </source>
</evidence>
<evidence type="ECO:0000256" key="5">
    <source>
        <dbReference type="ARBA" id="ARBA00023004"/>
    </source>
</evidence>
<evidence type="ECO:0000256" key="6">
    <source>
        <dbReference type="PROSITE-ProRule" id="PRU00433"/>
    </source>
</evidence>
<evidence type="ECO:0000256" key="1">
    <source>
        <dbReference type="ARBA" id="ARBA00022448"/>
    </source>
</evidence>
<name>A0ABT3FQ90_9BACT</name>
<keyword evidence="3 6" id="KW-0479">Metal-binding</keyword>